<keyword evidence="10" id="KW-1185">Reference proteome</keyword>
<dbReference type="FunFam" id="1.10.10.10:FF:000416">
    <property type="entry name" value="Vacuolar protein-sorting-associated protein 36"/>
    <property type="match status" value="1"/>
</dbReference>
<evidence type="ECO:0000256" key="6">
    <source>
        <dbReference type="ARBA" id="ARBA00030114"/>
    </source>
</evidence>
<comment type="subcellular location">
    <subcellularLocation>
        <location evidence="7">Cytoplasm</location>
    </subcellularLocation>
    <subcellularLocation>
        <location evidence="7">Endosome</location>
    </subcellularLocation>
</comment>
<keyword evidence="3 7" id="KW-0813">Transport</keyword>
<dbReference type="InterPro" id="IPR040608">
    <property type="entry name" value="Snf8/Vps36"/>
</dbReference>
<dbReference type="SUPFAM" id="SSF50729">
    <property type="entry name" value="PH domain-like"/>
    <property type="match status" value="1"/>
</dbReference>
<proteinExistence type="inferred from homology"/>
<dbReference type="InterPro" id="IPR036388">
    <property type="entry name" value="WH-like_DNA-bd_sf"/>
</dbReference>
<dbReference type="Proteomes" id="UP001461498">
    <property type="component" value="Unassembled WGS sequence"/>
</dbReference>
<comment type="caution">
    <text evidence="9">The sequence shown here is derived from an EMBL/GenBank/DDBJ whole genome shotgun (WGS) entry which is preliminary data.</text>
</comment>
<evidence type="ECO:0000256" key="5">
    <source>
        <dbReference type="ARBA" id="ARBA00022927"/>
    </source>
</evidence>
<dbReference type="GO" id="GO:0043328">
    <property type="term" value="P:protein transport to vacuole involved in ubiquitin-dependent protein catabolic process via the multivesicular body sorting pathway"/>
    <property type="evidence" value="ECO:0007669"/>
    <property type="project" value="UniProtKB-UniRule"/>
</dbReference>
<dbReference type="PROSITE" id="PS51495">
    <property type="entry name" value="GLUE"/>
    <property type="match status" value="1"/>
</dbReference>
<dbReference type="AlphaFoldDB" id="A0AAW1DJ97"/>
<dbReference type="InterPro" id="IPR011993">
    <property type="entry name" value="PH-like_dom_sf"/>
</dbReference>
<dbReference type="FunFam" id="1.10.10.10:FF:000170">
    <property type="entry name" value="Vacuolar protein-sorting-associated protein 36"/>
    <property type="match status" value="1"/>
</dbReference>
<dbReference type="Pfam" id="PF11605">
    <property type="entry name" value="Vps36_ESCRT-II"/>
    <property type="match status" value="1"/>
</dbReference>
<evidence type="ECO:0000256" key="7">
    <source>
        <dbReference type="RuleBase" id="RU367095"/>
    </source>
</evidence>
<sequence>MDRFEYGFPTLEGNEVRIGSAKNIKLYDGDHKTNFEGGEIVLTSHRLWWVAPGVVENGLSCLTLDLSYIVFIEEEIPSAFAFTRSSKLVLHLSPSNHGKKPGPANSSNNNYIKLSFKDGLDDNFIVSFRNTLSAKKWESLPLVQASALSVPPKYVPIKTRTGIVGIERGMQEKQKATEENISVAFQDLSKLMDMAKDMVNISKTISMKIREKQGCITEDETIQFKSYLLSLGIDDPVTRDSYSSESKYMTNLAKEMADILLQPIKDVGGMMSLADAYCRVNRARGLELLSPEDMLSAAKILEKLSLPIRLRKFDSGVMVLQLTSHDDNAVVEDTFASVEMNGSLTPAELSQSLGISVLLAKERLTTTEKKGLVCRDESIQGLRFYPNLFDKETLMEFSDKLQLIKSN</sequence>
<evidence type="ECO:0000313" key="9">
    <source>
        <dbReference type="EMBL" id="KAK9510239.1"/>
    </source>
</evidence>
<comment type="function">
    <text evidence="7">Component of the ESCRT-II complex (endosomal sorting complex required for transport II), which is required for multivesicular body (MVB) formation and sorting of endosomal cargo proteins into MVBs.</text>
</comment>
<comment type="subunit">
    <text evidence="7">Component of the endosomal sorting complex required for transport II (ESCRT-II).</text>
</comment>
<dbReference type="SUPFAM" id="SSF46785">
    <property type="entry name" value="Winged helix' DNA-binding domain"/>
    <property type="match status" value="2"/>
</dbReference>
<keyword evidence="5 7" id="KW-0653">Protein transport</keyword>
<keyword evidence="4 7" id="KW-0963">Cytoplasm</keyword>
<organism evidence="9 10">
    <name type="scientific">Rhynocoris fuscipes</name>
    <dbReference type="NCBI Taxonomy" id="488301"/>
    <lineage>
        <taxon>Eukaryota</taxon>
        <taxon>Metazoa</taxon>
        <taxon>Ecdysozoa</taxon>
        <taxon>Arthropoda</taxon>
        <taxon>Hexapoda</taxon>
        <taxon>Insecta</taxon>
        <taxon>Pterygota</taxon>
        <taxon>Neoptera</taxon>
        <taxon>Paraneoptera</taxon>
        <taxon>Hemiptera</taxon>
        <taxon>Heteroptera</taxon>
        <taxon>Panheteroptera</taxon>
        <taxon>Cimicomorpha</taxon>
        <taxon>Reduviidae</taxon>
        <taxon>Harpactorinae</taxon>
        <taxon>Harpactorini</taxon>
        <taxon>Rhynocoris</taxon>
    </lineage>
</organism>
<evidence type="ECO:0000259" key="8">
    <source>
        <dbReference type="PROSITE" id="PS51495"/>
    </source>
</evidence>
<feature type="domain" description="GLUE N-terminal" evidence="8">
    <location>
        <begin position="1"/>
        <end position="144"/>
    </location>
</feature>
<dbReference type="InterPro" id="IPR037855">
    <property type="entry name" value="Vps36"/>
</dbReference>
<dbReference type="PANTHER" id="PTHR13128">
    <property type="entry name" value="VACUOLAR PROTEIN-SORTING-ASSOCIATED PROTEIN 36"/>
    <property type="match status" value="1"/>
</dbReference>
<dbReference type="GO" id="GO:0031902">
    <property type="term" value="C:late endosome membrane"/>
    <property type="evidence" value="ECO:0007669"/>
    <property type="project" value="UniProtKB-UniRule"/>
</dbReference>
<evidence type="ECO:0000256" key="4">
    <source>
        <dbReference type="ARBA" id="ARBA00022490"/>
    </source>
</evidence>
<dbReference type="InterPro" id="IPR036390">
    <property type="entry name" value="WH_DNA-bd_sf"/>
</dbReference>
<gene>
    <name evidence="9" type="ORF">O3M35_005066</name>
</gene>
<dbReference type="GO" id="GO:0000814">
    <property type="term" value="C:ESCRT II complex"/>
    <property type="evidence" value="ECO:0007669"/>
    <property type="project" value="UniProtKB-UniRule"/>
</dbReference>
<protein>
    <recommendedName>
        <fullName evidence="2 7">Vacuolar protein-sorting-associated protein 36</fullName>
    </recommendedName>
    <alternativeName>
        <fullName evidence="6 7">ESCRT-II complex subunit VPS36</fullName>
    </alternativeName>
</protein>
<dbReference type="PANTHER" id="PTHR13128:SF12">
    <property type="entry name" value="VACUOLAR PROTEIN-SORTING-ASSOCIATED PROTEIN 36"/>
    <property type="match status" value="1"/>
</dbReference>
<evidence type="ECO:0000256" key="2">
    <source>
        <dbReference type="ARBA" id="ARBA00017953"/>
    </source>
</evidence>
<dbReference type="Gene3D" id="1.10.10.10">
    <property type="entry name" value="Winged helix-like DNA-binding domain superfamily/Winged helix DNA-binding domain"/>
    <property type="match status" value="2"/>
</dbReference>
<dbReference type="Gene3D" id="6.10.140.260">
    <property type="match status" value="1"/>
</dbReference>
<accession>A0AAW1DJ97</accession>
<dbReference type="GO" id="GO:0043130">
    <property type="term" value="F:ubiquitin binding"/>
    <property type="evidence" value="ECO:0007669"/>
    <property type="project" value="UniProtKB-UniRule"/>
</dbReference>
<reference evidence="9 10" key="1">
    <citation type="submission" date="2022-12" db="EMBL/GenBank/DDBJ databases">
        <title>Chromosome-level genome assembly of true bugs.</title>
        <authorList>
            <person name="Ma L."/>
            <person name="Li H."/>
        </authorList>
    </citation>
    <scope>NUCLEOTIDE SEQUENCE [LARGE SCALE GENOMIC DNA]</scope>
    <source>
        <strain evidence="9">Lab_2022b</strain>
    </source>
</reference>
<dbReference type="EMBL" id="JAPXFL010000002">
    <property type="protein sequence ID" value="KAK9510239.1"/>
    <property type="molecule type" value="Genomic_DNA"/>
</dbReference>
<evidence type="ECO:0000256" key="3">
    <source>
        <dbReference type="ARBA" id="ARBA00022448"/>
    </source>
</evidence>
<dbReference type="Pfam" id="PF04157">
    <property type="entry name" value="EAP30"/>
    <property type="match status" value="1"/>
</dbReference>
<keyword evidence="7" id="KW-0967">Endosome</keyword>
<comment type="similarity">
    <text evidence="1 7">Belongs to the VPS36 family.</text>
</comment>
<dbReference type="InterPro" id="IPR021648">
    <property type="entry name" value="GLUE_dom"/>
</dbReference>
<evidence type="ECO:0000256" key="1">
    <source>
        <dbReference type="ARBA" id="ARBA00009697"/>
    </source>
</evidence>
<name>A0AAW1DJ97_9HEMI</name>
<dbReference type="Gene3D" id="2.30.29.30">
    <property type="entry name" value="Pleckstrin-homology domain (PH domain)/Phosphotyrosine-binding domain (PTB)"/>
    <property type="match status" value="1"/>
</dbReference>
<dbReference type="GO" id="GO:0032266">
    <property type="term" value="F:phosphatidylinositol-3-phosphate binding"/>
    <property type="evidence" value="ECO:0007669"/>
    <property type="project" value="UniProtKB-UniRule"/>
</dbReference>
<evidence type="ECO:0000313" key="10">
    <source>
        <dbReference type="Proteomes" id="UP001461498"/>
    </source>
</evidence>